<accession>A0A914D974</accession>
<dbReference type="WBParaSite" id="ACRNAN_scaffold20700.g9163.t1">
    <property type="protein sequence ID" value="ACRNAN_scaffold20700.g9163.t1"/>
    <property type="gene ID" value="ACRNAN_scaffold20700.g9163"/>
</dbReference>
<protein>
    <submittedName>
        <fullName evidence="2">Uncharacterized protein</fullName>
    </submittedName>
</protein>
<organism evidence="1 2">
    <name type="scientific">Acrobeloides nanus</name>
    <dbReference type="NCBI Taxonomy" id="290746"/>
    <lineage>
        <taxon>Eukaryota</taxon>
        <taxon>Metazoa</taxon>
        <taxon>Ecdysozoa</taxon>
        <taxon>Nematoda</taxon>
        <taxon>Chromadorea</taxon>
        <taxon>Rhabditida</taxon>
        <taxon>Tylenchina</taxon>
        <taxon>Cephalobomorpha</taxon>
        <taxon>Cephaloboidea</taxon>
        <taxon>Cephalobidae</taxon>
        <taxon>Acrobeloides</taxon>
    </lineage>
</organism>
<keyword evidence="1" id="KW-1185">Reference proteome</keyword>
<reference evidence="2" key="1">
    <citation type="submission" date="2022-11" db="UniProtKB">
        <authorList>
            <consortium name="WormBaseParasite"/>
        </authorList>
    </citation>
    <scope>IDENTIFICATION</scope>
</reference>
<evidence type="ECO:0000313" key="1">
    <source>
        <dbReference type="Proteomes" id="UP000887540"/>
    </source>
</evidence>
<sequence>MVLQAYLNYLQKDKKIEIQLDRDNCFCFENESFMTFDDKNLNSCGNFNKFVYFWKKSRKESDRLFEYIIA</sequence>
<evidence type="ECO:0000313" key="2">
    <source>
        <dbReference type="WBParaSite" id="ACRNAN_scaffold20700.g9163.t1"/>
    </source>
</evidence>
<proteinExistence type="predicted"/>
<dbReference type="AlphaFoldDB" id="A0A914D974"/>
<dbReference type="Proteomes" id="UP000887540">
    <property type="component" value="Unplaced"/>
</dbReference>
<name>A0A914D974_9BILA</name>